<dbReference type="CDD" id="cd02440">
    <property type="entry name" value="AdoMet_MTases"/>
    <property type="match status" value="1"/>
</dbReference>
<keyword evidence="2" id="KW-0489">Methyltransferase</keyword>
<dbReference type="Pfam" id="PF13649">
    <property type="entry name" value="Methyltransf_25"/>
    <property type="match status" value="1"/>
</dbReference>
<dbReference type="Proteomes" id="UP000274661">
    <property type="component" value="Unassembled WGS sequence"/>
</dbReference>
<dbReference type="EMBL" id="RWJF01000001">
    <property type="protein sequence ID" value="RST31440.1"/>
    <property type="molecule type" value="Genomic_DNA"/>
</dbReference>
<accession>A0A3R9YND6</accession>
<dbReference type="OrthoDB" id="9777830at2"/>
<dbReference type="PANTHER" id="PTHR42912:SF80">
    <property type="entry name" value="METHYLTRANSFERASE DOMAIN-CONTAINING PROTEIN"/>
    <property type="match status" value="1"/>
</dbReference>
<dbReference type="PANTHER" id="PTHR42912">
    <property type="entry name" value="METHYLTRANSFERASE"/>
    <property type="match status" value="1"/>
</dbReference>
<evidence type="ECO:0000259" key="1">
    <source>
        <dbReference type="Pfam" id="PF13649"/>
    </source>
</evidence>
<proteinExistence type="predicted"/>
<name>A0A3R9YND6_9SPHN</name>
<dbReference type="GO" id="GO:0032259">
    <property type="term" value="P:methylation"/>
    <property type="evidence" value="ECO:0007669"/>
    <property type="project" value="UniProtKB-KW"/>
</dbReference>
<keyword evidence="3" id="KW-1185">Reference proteome</keyword>
<dbReference type="Gene3D" id="3.40.50.150">
    <property type="entry name" value="Vaccinia Virus protein VP39"/>
    <property type="match status" value="1"/>
</dbReference>
<keyword evidence="2" id="KW-0808">Transferase</keyword>
<organism evidence="2 3">
    <name type="scientific">Sphingomonas ginkgonis</name>
    <dbReference type="NCBI Taxonomy" id="2315330"/>
    <lineage>
        <taxon>Bacteria</taxon>
        <taxon>Pseudomonadati</taxon>
        <taxon>Pseudomonadota</taxon>
        <taxon>Alphaproteobacteria</taxon>
        <taxon>Sphingomonadales</taxon>
        <taxon>Sphingomonadaceae</taxon>
        <taxon>Sphingomonas</taxon>
    </lineage>
</organism>
<dbReference type="RefSeq" id="WP_126719268.1">
    <property type="nucleotide sequence ID" value="NZ_RWJF01000001.1"/>
</dbReference>
<dbReference type="InterPro" id="IPR029063">
    <property type="entry name" value="SAM-dependent_MTases_sf"/>
</dbReference>
<dbReference type="SUPFAM" id="SSF53335">
    <property type="entry name" value="S-adenosyl-L-methionine-dependent methyltransferases"/>
    <property type="match status" value="1"/>
</dbReference>
<feature type="domain" description="Methyltransferase" evidence="1">
    <location>
        <begin position="48"/>
        <end position="139"/>
    </location>
</feature>
<dbReference type="InterPro" id="IPR041698">
    <property type="entry name" value="Methyltransf_25"/>
</dbReference>
<dbReference type="GO" id="GO:0008168">
    <property type="term" value="F:methyltransferase activity"/>
    <property type="evidence" value="ECO:0007669"/>
    <property type="project" value="UniProtKB-KW"/>
</dbReference>
<gene>
    <name evidence="2" type="ORF">HMF7854_11760</name>
</gene>
<reference evidence="2 3" key="1">
    <citation type="submission" date="2018-12" db="EMBL/GenBank/DDBJ databases">
        <title>Sphingomonas sp. HMF7854 Genome sequencing and assembly.</title>
        <authorList>
            <person name="Cha I."/>
            <person name="Kang H."/>
            <person name="Kim H."/>
            <person name="Kang J."/>
            <person name="Joh K."/>
        </authorList>
    </citation>
    <scope>NUCLEOTIDE SEQUENCE [LARGE SCALE GENOMIC DNA]</scope>
    <source>
        <strain evidence="2 3">HMF7854</strain>
    </source>
</reference>
<evidence type="ECO:0000313" key="2">
    <source>
        <dbReference type="EMBL" id="RST31440.1"/>
    </source>
</evidence>
<protein>
    <submittedName>
        <fullName evidence="2">Class I SAM-dependent methyltransferase</fullName>
    </submittedName>
</protein>
<dbReference type="AlphaFoldDB" id="A0A3R9YND6"/>
<evidence type="ECO:0000313" key="3">
    <source>
        <dbReference type="Proteomes" id="UP000274661"/>
    </source>
</evidence>
<sequence length="223" mass="25289">MDFEQLSTVYFGNVATSYVERRTDAKWRSENRALAQLLQYVPRGACSLDAPVGTGRSLAYTTAREFDAHGIDISADMLQQARTTAERLGAAIDLRQGDIRALPFPDNRFDVVICLRFLNWIDGQGFGQVMRELTRVTRDKLLVGVRYLPPLDHLGGGGADLLRRLMLRSGLSRYRATRRGLVSHPKALVHDMFAECGLKLYAMRMVERRWDGTEYAFFLLLKT</sequence>
<comment type="caution">
    <text evidence="2">The sequence shown here is derived from an EMBL/GenBank/DDBJ whole genome shotgun (WGS) entry which is preliminary data.</text>
</comment>
<dbReference type="InterPro" id="IPR050508">
    <property type="entry name" value="Methyltransf_Superfamily"/>
</dbReference>